<feature type="compositionally biased region" description="Basic and acidic residues" evidence="1">
    <location>
        <begin position="49"/>
        <end position="59"/>
    </location>
</feature>
<name>A0ABR2YYY3_9CHLO</name>
<dbReference type="Proteomes" id="UP001491310">
    <property type="component" value="Unassembled WGS sequence"/>
</dbReference>
<accession>A0ABR2YYY3</accession>
<reference evidence="2 3" key="1">
    <citation type="journal article" date="2024" name="Nat. Commun.">
        <title>Phylogenomics reveals the evolutionary origins of lichenization in chlorophyte algae.</title>
        <authorList>
            <person name="Puginier C."/>
            <person name="Libourel C."/>
            <person name="Otte J."/>
            <person name="Skaloud P."/>
            <person name="Haon M."/>
            <person name="Grisel S."/>
            <person name="Petersen M."/>
            <person name="Berrin J.G."/>
            <person name="Delaux P.M."/>
            <person name="Dal Grande F."/>
            <person name="Keller J."/>
        </authorList>
    </citation>
    <scope>NUCLEOTIDE SEQUENCE [LARGE SCALE GENOMIC DNA]</scope>
    <source>
        <strain evidence="2 3">SAG 216-7</strain>
    </source>
</reference>
<organism evidence="2 3">
    <name type="scientific">Coccomyxa subellipsoidea</name>
    <dbReference type="NCBI Taxonomy" id="248742"/>
    <lineage>
        <taxon>Eukaryota</taxon>
        <taxon>Viridiplantae</taxon>
        <taxon>Chlorophyta</taxon>
        <taxon>core chlorophytes</taxon>
        <taxon>Trebouxiophyceae</taxon>
        <taxon>Trebouxiophyceae incertae sedis</taxon>
        <taxon>Coccomyxaceae</taxon>
        <taxon>Coccomyxa</taxon>
    </lineage>
</organism>
<proteinExistence type="predicted"/>
<feature type="region of interest" description="Disordered" evidence="1">
    <location>
        <begin position="1"/>
        <end position="102"/>
    </location>
</feature>
<feature type="compositionally biased region" description="Low complexity" evidence="1">
    <location>
        <begin position="487"/>
        <end position="522"/>
    </location>
</feature>
<evidence type="ECO:0000256" key="1">
    <source>
        <dbReference type="SAM" id="MobiDB-lite"/>
    </source>
</evidence>
<dbReference type="EMBL" id="JALJOT010000002">
    <property type="protein sequence ID" value="KAK9917043.1"/>
    <property type="molecule type" value="Genomic_DNA"/>
</dbReference>
<evidence type="ECO:0000313" key="2">
    <source>
        <dbReference type="EMBL" id="KAK9917043.1"/>
    </source>
</evidence>
<comment type="caution">
    <text evidence="2">The sequence shown here is derived from an EMBL/GenBank/DDBJ whole genome shotgun (WGS) entry which is preliminary data.</text>
</comment>
<feature type="compositionally biased region" description="Polar residues" evidence="1">
    <location>
        <begin position="14"/>
        <end position="44"/>
    </location>
</feature>
<feature type="compositionally biased region" description="Low complexity" evidence="1">
    <location>
        <begin position="545"/>
        <end position="561"/>
    </location>
</feature>
<feature type="region of interest" description="Disordered" evidence="1">
    <location>
        <begin position="353"/>
        <end position="471"/>
    </location>
</feature>
<feature type="region of interest" description="Disordered" evidence="1">
    <location>
        <begin position="300"/>
        <end position="337"/>
    </location>
</feature>
<keyword evidence="3" id="KW-1185">Reference proteome</keyword>
<feature type="region of interest" description="Disordered" evidence="1">
    <location>
        <begin position="486"/>
        <end position="612"/>
    </location>
</feature>
<evidence type="ECO:0000313" key="3">
    <source>
        <dbReference type="Proteomes" id="UP001491310"/>
    </source>
</evidence>
<feature type="compositionally biased region" description="Low complexity" evidence="1">
    <location>
        <begin position="426"/>
        <end position="439"/>
    </location>
</feature>
<gene>
    <name evidence="2" type="ORF">WJX75_000277</name>
</gene>
<protein>
    <submittedName>
        <fullName evidence="2">Uncharacterized protein</fullName>
    </submittedName>
</protein>
<feature type="compositionally biased region" description="Polar residues" evidence="1">
    <location>
        <begin position="79"/>
        <end position="90"/>
    </location>
</feature>
<sequence>MWSVRQYQRRKSGLSASTSENVTPVHNLTSPSQASSGSLWSSVKQAVRSHMDRSTKPLQKDSSQVEQADAEAALVHSPAATQQLHSSSTGAFKLQPPPHAAETGAATPVLVRNAAPPNQAAEADGSRRASDASSVASVCSMALAYAPTAEFASAQMSQHNLLFEEQRSVGLPRGGMAGAQSNPLYDDATLRLTPREHIPAAATVFPVTREVVAAPPPAAAKQLPAAAPSTVVAARAAAGQLPRVDEASSMLTAYAPGGLSVLYENQTMRVERVELKAELKLISARLAVLEARSKAWGRTVPTAAKGRSQSAPRGAPRHRQAPQRSAPAIAEAPEQSKTAFGDLKTKAMTMDVQQGTNGKASAALRAGRSLQRASAVAPRTASTDSVRAAASRPAPTPKVPIRAARSVARSRPGSPARPAVHVAFGSRAASRASSPARPATAKIGSRRSSPVRPGAGRPAAKPSPAVPFGSRVCSPVRGATAPRLAFGSRAGSPAHARSASAARSASSQQSDSAATASSGAAAMPYRNAFMGGHNASTSRRPRDTSPASSQGSRASVSASASEGNAASRPPMHAGGVDSSFGPPPPRRSAAACPSSEERWAGPGGRLGRAPLQTVEVGVPSAQHNKENARAPEGTGKVSRVALTAAKLGLTLDNAFKPRQAGGNVTGA</sequence>